<dbReference type="SUPFAM" id="SSF48576">
    <property type="entry name" value="Terpenoid synthases"/>
    <property type="match status" value="1"/>
</dbReference>
<keyword evidence="2" id="KW-0460">Magnesium</keyword>
<dbReference type="Gene3D" id="1.10.600.10">
    <property type="entry name" value="Farnesyl Diphosphate Synthase"/>
    <property type="match status" value="1"/>
</dbReference>
<dbReference type="InterPro" id="IPR008949">
    <property type="entry name" value="Isoprenoid_synthase_dom_sf"/>
</dbReference>
<gene>
    <name evidence="3" type="ORF">B4U80_02304</name>
</gene>
<organism evidence="3 4">
    <name type="scientific">Leptotrombidium deliense</name>
    <dbReference type="NCBI Taxonomy" id="299467"/>
    <lineage>
        <taxon>Eukaryota</taxon>
        <taxon>Metazoa</taxon>
        <taxon>Ecdysozoa</taxon>
        <taxon>Arthropoda</taxon>
        <taxon>Chelicerata</taxon>
        <taxon>Arachnida</taxon>
        <taxon>Acari</taxon>
        <taxon>Acariformes</taxon>
        <taxon>Trombidiformes</taxon>
        <taxon>Prostigmata</taxon>
        <taxon>Anystina</taxon>
        <taxon>Parasitengona</taxon>
        <taxon>Trombiculoidea</taxon>
        <taxon>Trombiculidae</taxon>
        <taxon>Leptotrombidium</taxon>
    </lineage>
</organism>
<dbReference type="InterPro" id="IPR000092">
    <property type="entry name" value="Polyprenyl_synt"/>
</dbReference>
<dbReference type="AlphaFoldDB" id="A0A443SJY5"/>
<dbReference type="Pfam" id="PF00348">
    <property type="entry name" value="polyprenyl_synt"/>
    <property type="match status" value="1"/>
</dbReference>
<reference evidence="3 4" key="1">
    <citation type="journal article" date="2018" name="Gigascience">
        <title>Genomes of trombidid mites reveal novel predicted allergens and laterally-transferred genes associated with secondary metabolism.</title>
        <authorList>
            <person name="Dong X."/>
            <person name="Chaisiri K."/>
            <person name="Xia D."/>
            <person name="Armstrong S.D."/>
            <person name="Fang Y."/>
            <person name="Donnelly M.J."/>
            <person name="Kadowaki T."/>
            <person name="McGarry J.W."/>
            <person name="Darby A.C."/>
            <person name="Makepeace B.L."/>
        </authorList>
    </citation>
    <scope>NUCLEOTIDE SEQUENCE [LARGE SCALE GENOMIC DNA]</scope>
    <source>
        <strain evidence="3">UoL-UT</strain>
    </source>
</reference>
<dbReference type="Proteomes" id="UP000288716">
    <property type="component" value="Unassembled WGS sequence"/>
</dbReference>
<comment type="caution">
    <text evidence="3">The sequence shown here is derived from an EMBL/GenBank/DDBJ whole genome shotgun (WGS) entry which is preliminary data.</text>
</comment>
<keyword evidence="1" id="KW-0479">Metal-binding</keyword>
<evidence type="ECO:0000256" key="2">
    <source>
        <dbReference type="ARBA" id="ARBA00022842"/>
    </source>
</evidence>
<protein>
    <submittedName>
        <fullName evidence="3">Geranylgeranyl pyrophosphate synthase-like protein</fullName>
    </submittedName>
</protein>
<dbReference type="STRING" id="299467.A0A443SJY5"/>
<evidence type="ECO:0000313" key="4">
    <source>
        <dbReference type="Proteomes" id="UP000288716"/>
    </source>
</evidence>
<dbReference type="GO" id="GO:0008299">
    <property type="term" value="P:isoprenoid biosynthetic process"/>
    <property type="evidence" value="ECO:0007669"/>
    <property type="project" value="InterPro"/>
</dbReference>
<evidence type="ECO:0000256" key="1">
    <source>
        <dbReference type="ARBA" id="ARBA00022723"/>
    </source>
</evidence>
<dbReference type="GO" id="GO:0046872">
    <property type="term" value="F:metal ion binding"/>
    <property type="evidence" value="ECO:0007669"/>
    <property type="project" value="UniProtKB-KW"/>
</dbReference>
<dbReference type="GO" id="GO:0042811">
    <property type="term" value="P:pheromone biosynthetic process"/>
    <property type="evidence" value="ECO:0007669"/>
    <property type="project" value="UniProtKB-ARBA"/>
</dbReference>
<dbReference type="PANTHER" id="PTHR12001:SF44">
    <property type="entry name" value="GERANYLGERANYL PYROPHOSPHATE SYNTHASE"/>
    <property type="match status" value="1"/>
</dbReference>
<dbReference type="OrthoDB" id="6500161at2759"/>
<dbReference type="VEuPathDB" id="VectorBase:LDEU004199"/>
<feature type="non-terminal residue" evidence="3">
    <location>
        <position position="168"/>
    </location>
</feature>
<evidence type="ECO:0000313" key="3">
    <source>
        <dbReference type="EMBL" id="RWS27839.1"/>
    </source>
</evidence>
<keyword evidence="4" id="KW-1185">Reference proteome</keyword>
<dbReference type="GO" id="GO:0004659">
    <property type="term" value="F:prenyltransferase activity"/>
    <property type="evidence" value="ECO:0007669"/>
    <property type="project" value="InterPro"/>
</dbReference>
<dbReference type="PANTHER" id="PTHR12001">
    <property type="entry name" value="GERANYLGERANYL PYROPHOSPHATE SYNTHASE"/>
    <property type="match status" value="1"/>
</dbReference>
<dbReference type="PROSITE" id="PS00444">
    <property type="entry name" value="POLYPRENYL_SYNTHASE_2"/>
    <property type="match status" value="1"/>
</dbReference>
<dbReference type="EMBL" id="NCKV01001744">
    <property type="protein sequence ID" value="RWS27839.1"/>
    <property type="molecule type" value="Genomic_DNA"/>
</dbReference>
<name>A0A443SJY5_9ACAR</name>
<accession>A0A443SJY5</accession>
<proteinExistence type="predicted"/>
<dbReference type="InterPro" id="IPR033749">
    <property type="entry name" value="Polyprenyl_synt_CS"/>
</dbReference>
<sequence length="168" mass="19738">MDIYWRESFTCPSEEDYLKMIRFKTGGLFGLGVQLMQLFSDDKRDYSKLVTLLGSYFQIRDDYVNLKSDDYAKNKSFCEDLTEGKFSFPILYGINSKPDDPTLINIVRQRTSELEIKKFAVQLMEKHGCFEYTLNYLRKLHEDSRVEIESLGSNPYMIQIIELFSKTV</sequence>